<keyword evidence="2" id="KW-1185">Reference proteome</keyword>
<dbReference type="EMBL" id="CAJVPK010002316">
    <property type="protein sequence ID" value="CAG8610462.1"/>
    <property type="molecule type" value="Genomic_DNA"/>
</dbReference>
<evidence type="ECO:0000313" key="2">
    <source>
        <dbReference type="Proteomes" id="UP000789706"/>
    </source>
</evidence>
<reference evidence="1" key="1">
    <citation type="submission" date="2021-06" db="EMBL/GenBank/DDBJ databases">
        <authorList>
            <person name="Kallberg Y."/>
            <person name="Tangrot J."/>
            <person name="Rosling A."/>
        </authorList>
    </citation>
    <scope>NUCLEOTIDE SEQUENCE</scope>
    <source>
        <strain evidence="1">AZ414A</strain>
    </source>
</reference>
<feature type="non-terminal residue" evidence="1">
    <location>
        <position position="1"/>
    </location>
</feature>
<evidence type="ECO:0000313" key="1">
    <source>
        <dbReference type="EMBL" id="CAG8610462.1"/>
    </source>
</evidence>
<accession>A0A9N9CPH9</accession>
<name>A0A9N9CPH9_9GLOM</name>
<gene>
    <name evidence="1" type="ORF">DEBURN_LOCUS9951</name>
</gene>
<proteinExistence type="predicted"/>
<sequence length="86" mass="9190">MISSFTGMLKCCCTLFSSKGISEGFSDKEFKINKGGVLVSEEDEGEGEVKVVKEGEGEVKVVKEGEVKVVKEGEGEVKVVKEGEGE</sequence>
<organism evidence="1 2">
    <name type="scientific">Diversispora eburnea</name>
    <dbReference type="NCBI Taxonomy" id="1213867"/>
    <lineage>
        <taxon>Eukaryota</taxon>
        <taxon>Fungi</taxon>
        <taxon>Fungi incertae sedis</taxon>
        <taxon>Mucoromycota</taxon>
        <taxon>Glomeromycotina</taxon>
        <taxon>Glomeromycetes</taxon>
        <taxon>Diversisporales</taxon>
        <taxon>Diversisporaceae</taxon>
        <taxon>Diversispora</taxon>
    </lineage>
</organism>
<dbReference type="AlphaFoldDB" id="A0A9N9CPH9"/>
<comment type="caution">
    <text evidence="1">The sequence shown here is derived from an EMBL/GenBank/DDBJ whole genome shotgun (WGS) entry which is preliminary data.</text>
</comment>
<protein>
    <submittedName>
        <fullName evidence="1">5111_t:CDS:1</fullName>
    </submittedName>
</protein>
<dbReference type="Proteomes" id="UP000789706">
    <property type="component" value="Unassembled WGS sequence"/>
</dbReference>